<proteinExistence type="predicted"/>
<sequence length="447" mass="51483">MTTASISIDELRRLVNGDEEYIERIEYWYNTLSVIKLDGTETSDYIESLVEALKFIMQYEHLAVEEVKAITEKEAADAAEKEAKWEEKMRSAQKEINELRDKLTSRVTGGGELTDTFRAQIESLREENNRLKTQNRDQNREIGRLRDLSEELTTKVDQMERERSALINQQTRLENDIRELQHRLSSAKEITAKSEWESRKLAERSEQAAQLAMQLRDVTEQNENLKLEVESLSTALASATKLIGETAETYSALKEKMDLNERTIKDLMEDNQLLSQRVEEGTEKAEKLEDTTGQIETRWQEIVDDKDSQIEKMQAELKALQMELEETRAKMRLDANEKDELEELRNELINATRTARELFGKIDGDTTDGEIRLKVLEQSKVCSMLFPSIFNLVFVFVQTPTTDKVQYSMKTEVDDVTVSVGSLSNILMYFCSPLFSHLFVGQTNSVD</sequence>
<reference evidence="2 3" key="1">
    <citation type="submission" date="2024-08" db="EMBL/GenBank/DDBJ databases">
        <title>Gnathostoma spinigerum genome.</title>
        <authorList>
            <person name="Gonzalez-Bertolin B."/>
            <person name="Monzon S."/>
            <person name="Zaballos A."/>
            <person name="Jimenez P."/>
            <person name="Dekumyoy P."/>
            <person name="Varona S."/>
            <person name="Cuesta I."/>
            <person name="Sumanam S."/>
            <person name="Adisakwattana P."/>
            <person name="Gasser R.B."/>
            <person name="Hernandez-Gonzalez A."/>
            <person name="Young N.D."/>
            <person name="Perteguer M.J."/>
        </authorList>
    </citation>
    <scope>NUCLEOTIDE SEQUENCE [LARGE SCALE GENOMIC DNA]</scope>
    <source>
        <strain evidence="2">AL3</strain>
        <tissue evidence="2">Liver</tissue>
    </source>
</reference>
<dbReference type="Proteomes" id="UP001608902">
    <property type="component" value="Unassembled WGS sequence"/>
</dbReference>
<feature type="coiled-coil region" evidence="1">
    <location>
        <begin position="68"/>
        <end position="361"/>
    </location>
</feature>
<dbReference type="AlphaFoldDB" id="A0ABD6ENF0"/>
<comment type="caution">
    <text evidence="2">The sequence shown here is derived from an EMBL/GenBank/DDBJ whole genome shotgun (WGS) entry which is preliminary data.</text>
</comment>
<keyword evidence="3" id="KW-1185">Reference proteome</keyword>
<organism evidence="2 3">
    <name type="scientific">Gnathostoma spinigerum</name>
    <dbReference type="NCBI Taxonomy" id="75299"/>
    <lineage>
        <taxon>Eukaryota</taxon>
        <taxon>Metazoa</taxon>
        <taxon>Ecdysozoa</taxon>
        <taxon>Nematoda</taxon>
        <taxon>Chromadorea</taxon>
        <taxon>Rhabditida</taxon>
        <taxon>Spirurina</taxon>
        <taxon>Gnathostomatomorpha</taxon>
        <taxon>Gnathostomatoidea</taxon>
        <taxon>Gnathostomatidae</taxon>
        <taxon>Gnathostoma</taxon>
    </lineage>
</organism>
<protein>
    <submittedName>
        <fullName evidence="2">Uncharacterized protein</fullName>
    </submittedName>
</protein>
<evidence type="ECO:0000313" key="2">
    <source>
        <dbReference type="EMBL" id="MFH4981321.1"/>
    </source>
</evidence>
<keyword evidence="1" id="KW-0175">Coiled coil</keyword>
<evidence type="ECO:0000313" key="3">
    <source>
        <dbReference type="Proteomes" id="UP001608902"/>
    </source>
</evidence>
<gene>
    <name evidence="2" type="ORF">AB6A40_008030</name>
</gene>
<evidence type="ECO:0000256" key="1">
    <source>
        <dbReference type="SAM" id="Coils"/>
    </source>
</evidence>
<name>A0ABD6ENF0_9BILA</name>
<accession>A0ABD6ENF0</accession>
<dbReference type="EMBL" id="JBGFUD010006990">
    <property type="protein sequence ID" value="MFH4981321.1"/>
    <property type="molecule type" value="Genomic_DNA"/>
</dbReference>